<protein>
    <submittedName>
        <fullName evidence="1">Uncharacterized protein</fullName>
    </submittedName>
</protein>
<dbReference type="AlphaFoldDB" id="A0A7U2ICF4"/>
<dbReference type="Proteomes" id="UP000663193">
    <property type="component" value="Chromosome 22"/>
</dbReference>
<reference evidence="2" key="1">
    <citation type="journal article" date="2021" name="BMC Genomics">
        <title>Chromosome-level genome assembly and manually-curated proteome of model necrotroph Parastagonospora nodorum Sn15 reveals a genome-wide trove of candidate effector homologs, and redundancy of virulence-related functions within an accessory chromosome.</title>
        <authorList>
            <person name="Bertazzoni S."/>
            <person name="Jones D.A.B."/>
            <person name="Phan H.T."/>
            <person name="Tan K.-C."/>
            <person name="Hane J.K."/>
        </authorList>
    </citation>
    <scope>NUCLEOTIDE SEQUENCE [LARGE SCALE GENOMIC DNA]</scope>
    <source>
        <strain evidence="2">SN15 / ATCC MYA-4574 / FGSC 10173)</strain>
    </source>
</reference>
<dbReference type="VEuPathDB" id="FungiDB:JI435_424210"/>
<evidence type="ECO:0000313" key="1">
    <source>
        <dbReference type="EMBL" id="QRD07297.1"/>
    </source>
</evidence>
<gene>
    <name evidence="1" type="ORF">JI435_424210</name>
</gene>
<name>A0A7U2ICF4_PHANO</name>
<organism evidence="1 2">
    <name type="scientific">Phaeosphaeria nodorum (strain SN15 / ATCC MYA-4574 / FGSC 10173)</name>
    <name type="common">Glume blotch fungus</name>
    <name type="synonym">Parastagonospora nodorum</name>
    <dbReference type="NCBI Taxonomy" id="321614"/>
    <lineage>
        <taxon>Eukaryota</taxon>
        <taxon>Fungi</taxon>
        <taxon>Dikarya</taxon>
        <taxon>Ascomycota</taxon>
        <taxon>Pezizomycotina</taxon>
        <taxon>Dothideomycetes</taxon>
        <taxon>Pleosporomycetidae</taxon>
        <taxon>Pleosporales</taxon>
        <taxon>Pleosporineae</taxon>
        <taxon>Phaeosphaeriaceae</taxon>
        <taxon>Parastagonospora</taxon>
    </lineage>
</organism>
<proteinExistence type="predicted"/>
<evidence type="ECO:0000313" key="2">
    <source>
        <dbReference type="Proteomes" id="UP000663193"/>
    </source>
</evidence>
<sequence>MSEECSFHYGKWLVHWGSILGFHAMISACLGSQFEVHFLCPIHYYQILVSISSNVKE</sequence>
<accession>A0A7U2ICF4</accession>
<dbReference type="EMBL" id="CP069044">
    <property type="protein sequence ID" value="QRD07297.1"/>
    <property type="molecule type" value="Genomic_DNA"/>
</dbReference>
<keyword evidence="2" id="KW-1185">Reference proteome</keyword>